<dbReference type="GO" id="GO:0004662">
    <property type="term" value="F:CAAX-protein geranylgeranyltransferase activity"/>
    <property type="evidence" value="ECO:0007669"/>
    <property type="project" value="TreeGrafter"/>
</dbReference>
<keyword evidence="5" id="KW-0479">Metal-binding</keyword>
<dbReference type="GO" id="GO:0005953">
    <property type="term" value="C:CAAX-protein geranylgeranyltransferase complex"/>
    <property type="evidence" value="ECO:0007669"/>
    <property type="project" value="TreeGrafter"/>
</dbReference>
<protein>
    <submittedName>
        <fullName evidence="9">Terpenoid cyclases/Protein prenyltransferase</fullName>
    </submittedName>
</protein>
<keyword evidence="4 9" id="KW-0808">Transferase</keyword>
<accession>A0A4Q9PU63</accession>
<reference evidence="9 10" key="1">
    <citation type="submission" date="2019-01" db="EMBL/GenBank/DDBJ databases">
        <title>Draft genome sequences of three monokaryotic isolates of the white-rot basidiomycete fungus Dichomitus squalens.</title>
        <authorList>
            <consortium name="DOE Joint Genome Institute"/>
            <person name="Lopez S.C."/>
            <person name="Andreopoulos B."/>
            <person name="Pangilinan J."/>
            <person name="Lipzen A."/>
            <person name="Riley R."/>
            <person name="Ahrendt S."/>
            <person name="Ng V."/>
            <person name="Barry K."/>
            <person name="Daum C."/>
            <person name="Grigoriev I.V."/>
            <person name="Hilden K.S."/>
            <person name="Makela M.R."/>
            <person name="de Vries R.P."/>
        </authorList>
    </citation>
    <scope>NUCLEOTIDE SEQUENCE [LARGE SCALE GENOMIC DNA]</scope>
    <source>
        <strain evidence="9 10">CBS 464.89</strain>
    </source>
</reference>
<dbReference type="STRING" id="114155.A0A4Q9PU63"/>
<proteinExistence type="inferred from homology"/>
<keyword evidence="6" id="KW-0677">Repeat</keyword>
<evidence type="ECO:0000259" key="8">
    <source>
        <dbReference type="Pfam" id="PF00432"/>
    </source>
</evidence>
<keyword evidence="3" id="KW-0637">Prenyltransferase</keyword>
<evidence type="ECO:0000256" key="4">
    <source>
        <dbReference type="ARBA" id="ARBA00022679"/>
    </source>
</evidence>
<evidence type="ECO:0000256" key="6">
    <source>
        <dbReference type="ARBA" id="ARBA00022737"/>
    </source>
</evidence>
<evidence type="ECO:0000256" key="3">
    <source>
        <dbReference type="ARBA" id="ARBA00022602"/>
    </source>
</evidence>
<dbReference type="PANTHER" id="PTHR11774:SF4">
    <property type="entry name" value="GERANYLGERANYL TRANSFERASE TYPE-1 SUBUNIT BETA"/>
    <property type="match status" value="1"/>
</dbReference>
<evidence type="ECO:0000256" key="1">
    <source>
        <dbReference type="ARBA" id="ARBA00001947"/>
    </source>
</evidence>
<dbReference type="EMBL" id="ML145129">
    <property type="protein sequence ID" value="TBU58092.1"/>
    <property type="molecule type" value="Genomic_DNA"/>
</dbReference>
<evidence type="ECO:0000313" key="9">
    <source>
        <dbReference type="EMBL" id="TBU58092.1"/>
    </source>
</evidence>
<comment type="cofactor">
    <cofactor evidence="1">
        <name>Zn(2+)</name>
        <dbReference type="ChEBI" id="CHEBI:29105"/>
    </cofactor>
</comment>
<dbReference type="Pfam" id="PF00432">
    <property type="entry name" value="Prenyltrans"/>
    <property type="match status" value="1"/>
</dbReference>
<evidence type="ECO:0000256" key="7">
    <source>
        <dbReference type="ARBA" id="ARBA00022833"/>
    </source>
</evidence>
<comment type="similarity">
    <text evidence="2">Belongs to the protein prenyltransferase subunit beta family.</text>
</comment>
<dbReference type="SUPFAM" id="SSF48239">
    <property type="entry name" value="Terpenoid cyclases/Protein prenyltransferases"/>
    <property type="match status" value="1"/>
</dbReference>
<organism evidence="9 10">
    <name type="scientific">Dichomitus squalens</name>
    <dbReference type="NCBI Taxonomy" id="114155"/>
    <lineage>
        <taxon>Eukaryota</taxon>
        <taxon>Fungi</taxon>
        <taxon>Dikarya</taxon>
        <taxon>Basidiomycota</taxon>
        <taxon>Agaricomycotina</taxon>
        <taxon>Agaricomycetes</taxon>
        <taxon>Polyporales</taxon>
        <taxon>Polyporaceae</taxon>
        <taxon>Dichomitus</taxon>
    </lineage>
</organism>
<evidence type="ECO:0000313" key="10">
    <source>
        <dbReference type="Proteomes" id="UP000292082"/>
    </source>
</evidence>
<keyword evidence="10" id="KW-1185">Reference proteome</keyword>
<dbReference type="Gene3D" id="1.50.10.20">
    <property type="match status" value="1"/>
</dbReference>
<gene>
    <name evidence="9" type="ORF">BD310DRAFT_927965</name>
</gene>
<evidence type="ECO:0000256" key="2">
    <source>
        <dbReference type="ARBA" id="ARBA00010497"/>
    </source>
</evidence>
<dbReference type="OMA" id="RWCLMRQ"/>
<dbReference type="GO" id="GO:0046872">
    <property type="term" value="F:metal ion binding"/>
    <property type="evidence" value="ECO:0007669"/>
    <property type="project" value="UniProtKB-KW"/>
</dbReference>
<keyword evidence="7" id="KW-0862">Zinc</keyword>
<dbReference type="InterPro" id="IPR008930">
    <property type="entry name" value="Terpenoid_cyclase/PrenylTrfase"/>
</dbReference>
<name>A0A4Q9PU63_9APHY</name>
<dbReference type="InterPro" id="IPR001330">
    <property type="entry name" value="Prenyltrans"/>
</dbReference>
<feature type="domain" description="Prenyltransferase alpha-alpha toroid" evidence="8">
    <location>
        <begin position="8"/>
        <end position="339"/>
    </location>
</feature>
<sequence length="357" mass="39219">MGDPRTLARGGHASHSSRCLIGLPSSQVEVDPSRIAVIFYCLGTMDILSTLQLQSGEQDRESWKEWFWEQQISSPYGTGFRPSTYMTPEDHHGEPSEYNTGHLVMTYTALLCLSILRDDFSNLDRRGILHLLRSCQQPDGSFTALPTGGESDLRMTYCAFVISSLLDDWSGIDLDHALAYIDKCYSYEGGYGQSPFGEALGGTTYCAVASLGLAPDTPTSSRATRLAGVNRARTIRWLVQNQTESGGFSGRTNKLADACYCFWCGAALAILGEGDLVNERTLTEFLANCQFKFGGIAKAPGERPDPYHTYLSLAILAILPADHGNDETWKLPRLNPLWNATEDTAQWARAHIPAKAS</sequence>
<dbReference type="PANTHER" id="PTHR11774">
    <property type="entry name" value="GERANYLGERANYL TRANSFERASE TYPE BETA SUBUNIT"/>
    <property type="match status" value="1"/>
</dbReference>
<dbReference type="AlphaFoldDB" id="A0A4Q9PU63"/>
<evidence type="ECO:0000256" key="5">
    <source>
        <dbReference type="ARBA" id="ARBA00022723"/>
    </source>
</evidence>
<dbReference type="Proteomes" id="UP000292082">
    <property type="component" value="Unassembled WGS sequence"/>
</dbReference>
<dbReference type="InterPro" id="IPR045089">
    <property type="entry name" value="PGGT1B-like"/>
</dbReference>